<organism evidence="5 6">
    <name type="scientific">Vallitalea pronyensis</name>
    <dbReference type="NCBI Taxonomy" id="1348613"/>
    <lineage>
        <taxon>Bacteria</taxon>
        <taxon>Bacillati</taxon>
        <taxon>Bacillota</taxon>
        <taxon>Clostridia</taxon>
        <taxon>Lachnospirales</taxon>
        <taxon>Vallitaleaceae</taxon>
        <taxon>Vallitalea</taxon>
    </lineage>
</organism>
<dbReference type="PANTHER" id="PTHR43312">
    <property type="entry name" value="D-THREO-ALDOSE 1-DEHYDROGENASE"/>
    <property type="match status" value="1"/>
</dbReference>
<dbReference type="PROSITE" id="PS00198">
    <property type="entry name" value="4FE4S_FER_1"/>
    <property type="match status" value="1"/>
</dbReference>
<dbReference type="AlphaFoldDB" id="A0A8J8MQ47"/>
<name>A0A8J8MQ47_9FIRM</name>
<evidence type="ECO:0000256" key="2">
    <source>
        <dbReference type="ARBA" id="ARBA00023004"/>
    </source>
</evidence>
<protein>
    <submittedName>
        <fullName evidence="5">Aldo/keto reductase</fullName>
    </submittedName>
</protein>
<evidence type="ECO:0000313" key="5">
    <source>
        <dbReference type="EMBL" id="QUI25353.1"/>
    </source>
</evidence>
<keyword evidence="1" id="KW-0479">Metal-binding</keyword>
<dbReference type="GO" id="GO:0051536">
    <property type="term" value="F:iron-sulfur cluster binding"/>
    <property type="evidence" value="ECO:0007669"/>
    <property type="project" value="UniProtKB-KW"/>
</dbReference>
<dbReference type="PANTHER" id="PTHR43312:SF2">
    <property type="entry name" value="OXIDOREDUCTASE"/>
    <property type="match status" value="1"/>
</dbReference>
<dbReference type="EMBL" id="CP058649">
    <property type="protein sequence ID" value="QUI25353.1"/>
    <property type="molecule type" value="Genomic_DNA"/>
</dbReference>
<keyword evidence="2" id="KW-0408">Iron</keyword>
<gene>
    <name evidence="5" type="ORF">HZI73_24975</name>
</gene>
<keyword evidence="3" id="KW-0411">Iron-sulfur</keyword>
<proteinExistence type="predicted"/>
<dbReference type="InterPro" id="IPR036812">
    <property type="entry name" value="NAD(P)_OxRdtase_dom_sf"/>
</dbReference>
<dbReference type="CDD" id="cd19096">
    <property type="entry name" value="AKR_Fe-S_oxidoreductase"/>
    <property type="match status" value="1"/>
</dbReference>
<dbReference type="RefSeq" id="WP_212696055.1">
    <property type="nucleotide sequence ID" value="NZ_CP058649.1"/>
</dbReference>
<evidence type="ECO:0000256" key="3">
    <source>
        <dbReference type="ARBA" id="ARBA00023014"/>
    </source>
</evidence>
<dbReference type="InterPro" id="IPR017896">
    <property type="entry name" value="4Fe4S_Fe-S-bd"/>
</dbReference>
<dbReference type="Gene3D" id="3.20.20.100">
    <property type="entry name" value="NADP-dependent oxidoreductase domain"/>
    <property type="match status" value="1"/>
</dbReference>
<dbReference type="SUPFAM" id="SSF46548">
    <property type="entry name" value="alpha-helical ferredoxin"/>
    <property type="match status" value="1"/>
</dbReference>
<dbReference type="PROSITE" id="PS51379">
    <property type="entry name" value="4FE4S_FER_2"/>
    <property type="match status" value="1"/>
</dbReference>
<dbReference type="Pfam" id="PF00248">
    <property type="entry name" value="Aldo_ket_red"/>
    <property type="match status" value="1"/>
</dbReference>
<dbReference type="SUPFAM" id="SSF51430">
    <property type="entry name" value="NAD(P)-linked oxidoreductase"/>
    <property type="match status" value="1"/>
</dbReference>
<accession>A0A8J8MQ47</accession>
<feature type="domain" description="4Fe-4S ferredoxin-type" evidence="4">
    <location>
        <begin position="343"/>
        <end position="371"/>
    </location>
</feature>
<evidence type="ECO:0000259" key="4">
    <source>
        <dbReference type="PROSITE" id="PS51379"/>
    </source>
</evidence>
<dbReference type="GO" id="GO:0046872">
    <property type="term" value="F:metal ion binding"/>
    <property type="evidence" value="ECO:0007669"/>
    <property type="project" value="UniProtKB-KW"/>
</dbReference>
<dbReference type="Proteomes" id="UP000683246">
    <property type="component" value="Chromosome"/>
</dbReference>
<evidence type="ECO:0000256" key="1">
    <source>
        <dbReference type="ARBA" id="ARBA00022723"/>
    </source>
</evidence>
<keyword evidence="6" id="KW-1185">Reference proteome</keyword>
<dbReference type="KEGG" id="vpy:HZI73_24975"/>
<dbReference type="InterPro" id="IPR053135">
    <property type="entry name" value="AKR2_Oxidoreductase"/>
</dbReference>
<dbReference type="InterPro" id="IPR017900">
    <property type="entry name" value="4Fe4S_Fe_S_CS"/>
</dbReference>
<dbReference type="InterPro" id="IPR023210">
    <property type="entry name" value="NADP_OxRdtase_dom"/>
</dbReference>
<reference evidence="5" key="1">
    <citation type="submission" date="2020-07" db="EMBL/GenBank/DDBJ databases">
        <title>Vallitalea pronyensis genome.</title>
        <authorList>
            <person name="Postec A."/>
        </authorList>
    </citation>
    <scope>NUCLEOTIDE SEQUENCE</scope>
    <source>
        <strain evidence="5">FatNI3</strain>
    </source>
</reference>
<dbReference type="Pfam" id="PF13187">
    <property type="entry name" value="Fer4_9"/>
    <property type="match status" value="1"/>
</dbReference>
<sequence>MQYRKLVNDGEDLSVLGYGCMRFPSKNGRIDKEKTEKQLLYAYENGVNYYDTAYPYHNGKSEVILGEFIKKHDLRDKVYIADKLPTFFITKSQQIQKYFDTQLERLSTDYIDYYLMHMLDSLTSWEKLKRLGIIDFIKEKKESGQIKHIGFSFHGRPEEFIKILDDYDWEFCQIQFNYLDEYNQAGLAGLKKAYEKGIGVVIMEPLRGGNLAAKAPDKVKKKFDEYSEKRSAAFWALRWIWNHKEVGVVLSGMNVDEHIEENIKVANLTTANSMSEEEIEIVDEVKEIYRHLMKVPCTGCNYCMPCPFGVAIPSIFSEYNDKYFFNSRLSQLQYIGRVLGVFGASKSGANLCTACGKCEKHCPQNIQIRKELKNAHKELDSKVIKLIVKIAMKFIGLKGTKKKRSGI</sequence>
<evidence type="ECO:0000313" key="6">
    <source>
        <dbReference type="Proteomes" id="UP000683246"/>
    </source>
</evidence>